<dbReference type="InterPro" id="IPR013780">
    <property type="entry name" value="Glyco_hydro_b"/>
</dbReference>
<dbReference type="Gene3D" id="2.70.98.10">
    <property type="match status" value="1"/>
</dbReference>
<dbReference type="RefSeq" id="WP_379579172.1">
    <property type="nucleotide sequence ID" value="NZ_JBHUFV010000061.1"/>
</dbReference>
<evidence type="ECO:0000256" key="2">
    <source>
        <dbReference type="SAM" id="SignalP"/>
    </source>
</evidence>
<dbReference type="Gene3D" id="2.60.40.1180">
    <property type="entry name" value="Golgi alpha-mannosidase II"/>
    <property type="match status" value="1"/>
</dbReference>
<dbReference type="Pfam" id="PF10633">
    <property type="entry name" value="NPCBM_assoc"/>
    <property type="match status" value="1"/>
</dbReference>
<protein>
    <submittedName>
        <fullName evidence="4">Endo-alpha-N-acetylgalactosaminidase family protein</fullName>
    </submittedName>
</protein>
<dbReference type="Pfam" id="PF21466">
    <property type="entry name" value="GH101_dom-5"/>
    <property type="match status" value="1"/>
</dbReference>
<dbReference type="Gene3D" id="2.60.120.260">
    <property type="entry name" value="Galactose-binding domain-like"/>
    <property type="match status" value="2"/>
</dbReference>
<reference evidence="5" key="1">
    <citation type="journal article" date="2019" name="Int. J. Syst. Evol. Microbiol.">
        <title>The Global Catalogue of Microorganisms (GCM) 10K type strain sequencing project: providing services to taxonomists for standard genome sequencing and annotation.</title>
        <authorList>
            <consortium name="The Broad Institute Genomics Platform"/>
            <consortium name="The Broad Institute Genome Sequencing Center for Infectious Disease"/>
            <person name="Wu L."/>
            <person name="Ma J."/>
        </authorList>
    </citation>
    <scope>NUCLEOTIDE SEQUENCE [LARGE SCALE GENOMIC DNA]</scope>
    <source>
        <strain evidence="5">ICMP 6774ER</strain>
    </source>
</reference>
<dbReference type="Pfam" id="PF12905">
    <property type="entry name" value="Glyco_hydro_101"/>
    <property type="match status" value="1"/>
</dbReference>
<evidence type="ECO:0000256" key="1">
    <source>
        <dbReference type="SAM" id="MobiDB-lite"/>
    </source>
</evidence>
<dbReference type="Gene3D" id="2.60.120.1060">
    <property type="entry name" value="NPCBM/NEW2 domain"/>
    <property type="match status" value="1"/>
</dbReference>
<name>A0ABW4T6Y4_9ACTN</name>
<dbReference type="InterPro" id="IPR008979">
    <property type="entry name" value="Galactose-bd-like_sf"/>
</dbReference>
<dbReference type="SMART" id="SM00776">
    <property type="entry name" value="NPCBM"/>
    <property type="match status" value="1"/>
</dbReference>
<feature type="region of interest" description="Disordered" evidence="1">
    <location>
        <begin position="1232"/>
        <end position="1251"/>
    </location>
</feature>
<dbReference type="InterPro" id="IPR013222">
    <property type="entry name" value="Glyco_hyd_98_carb-bd"/>
</dbReference>
<dbReference type="InterPro" id="IPR035364">
    <property type="entry name" value="Beta_sandwich_GH101"/>
</dbReference>
<dbReference type="Pfam" id="PF08305">
    <property type="entry name" value="NPCBM"/>
    <property type="match status" value="1"/>
</dbReference>
<comment type="caution">
    <text evidence="4">The sequence shown here is derived from an EMBL/GenBank/DDBJ whole genome shotgun (WGS) entry which is preliminary data.</text>
</comment>
<dbReference type="InterPro" id="IPR025706">
    <property type="entry name" value="Endoa_GalNAc"/>
</dbReference>
<evidence type="ECO:0000313" key="4">
    <source>
        <dbReference type="EMBL" id="MFD1937728.1"/>
    </source>
</evidence>
<organism evidence="4 5">
    <name type="scientific">Nonomuraea mangrovi</name>
    <dbReference type="NCBI Taxonomy" id="2316207"/>
    <lineage>
        <taxon>Bacteria</taxon>
        <taxon>Bacillati</taxon>
        <taxon>Actinomycetota</taxon>
        <taxon>Actinomycetes</taxon>
        <taxon>Streptosporangiales</taxon>
        <taxon>Streptosporangiaceae</taxon>
        <taxon>Nonomuraea</taxon>
    </lineage>
</organism>
<feature type="signal peptide" evidence="2">
    <location>
        <begin position="1"/>
        <end position="24"/>
    </location>
</feature>
<keyword evidence="5" id="KW-1185">Reference proteome</keyword>
<keyword evidence="2" id="KW-0732">Signal</keyword>
<sequence>MRLLSAALAGGLTLSGLALSPAAAAEETITLTSPELTVAVAGDFPRVLSYTAPGGARLGGSSAPVTDVVLNGKPYPVKGVSTGGDAARAGYRLTFDALPGVELNASIALDGRTTTFRIDEVKDTEAFRVGTIDIPGHDLVSVASDQQGAATAFTRLDPDSTRTADRFAQVTAVTPAEAAPVGATYAIVNTGELAAAIESNSSFDRPSGATNTDAARFWHQARKDAAGRVAVGVWSGQWTYRASGAPFTEELPWAKVIVTPDANGDGGVDWQDGAVAFRRIGLQPVGADQTRERVVTHIPFNFASQATHPFLRTLDDVKRISLATDGLGQLAILKGYQSEGHDSAHPDYGGNHNKRAGGLKDLNTLLRAGKDWNASFGVHVNATEAYAEAKAFDEKLVDENARGWDWLGQSYYIDQRTDLATGNLAKRFRQLREETDRNLALVYLDVYYTHGWVADRTLAELREQGWQVASEWADKLERASLWSHWAADLNYGGATNKGLNSQIIRFIRNQEKDVWNSHPILGNARIEEFEGWTGEIDWAAFYRNIWENNLPAKYLQHFPIMDWNADGIVFGDGVRGTVVNGKREVYAGDAKVIDGGTYLLPWDGKYYHYNPAGGATTWDATTEMRVYKLTTQGRVEAGTVVPVNGKITLQAEAGVPYVLYPGKAPKQVKPRWGEAGGIADPGFNGDSMDGWETGGAVSVETTATGQRVALLGAGQRAELAQRLKGLTPGATYSLSAWVEVEPGKSRRTTLSVDGARGLNAAAFLDRSTVKNHVAADEKHDTYFQRVKVVFTAPKDKATVRLTAEAGEAAVRVDDVRLVRTEPAGKVEDFEHVDQGWGPFVKGDAGGSTDPRTHIAQKNAPYTQAGWNGKAVDDVIGGQESLKAHEERRGLVYRTVPWTARFEQGHAYEVSFRYQNALPNTFAWVTGYDKAGQSVELRQTPLEQKLATATFTERVVAGCGEVWVGLRSLQAERDGADFVLDDFSVTDLGPAQDQLACASLAVRPAAETLEPGLPNDVTTVFANLEDAAARNVSVRLDAPQGWTVTGEGGAPSVDPGQQLSTTWKVTPPVDAPYQPYQLKATLTYEVGGVTKTLEAGAAVRTMPPPPTGDVYVSDIDWTSAVNGWGPVERDQSNGEQGQGDGRPITIGGKVFAKGLGTHAPASITYFLGARCTALSASVGVDDVQATRGSVQFSVVADGRVVAQSPVLKAADAAYELTADLTGARNVQLRVADGGDGNGNDHADWGDARLSCH</sequence>
<gene>
    <name evidence="4" type="ORF">ACFSKW_40295</name>
</gene>
<accession>A0ABW4T6Y4</accession>
<dbReference type="Pfam" id="PF17974">
    <property type="entry name" value="GalBD_like"/>
    <property type="match status" value="1"/>
</dbReference>
<dbReference type="Pfam" id="PF17451">
    <property type="entry name" value="Glyco_hyd_101C"/>
    <property type="match status" value="1"/>
</dbReference>
<dbReference type="InterPro" id="IPR049314">
    <property type="entry name" value="GH101_dom-5"/>
</dbReference>
<dbReference type="InterPro" id="IPR040502">
    <property type="entry name" value="GH101_dom-6"/>
</dbReference>
<evidence type="ECO:0000313" key="5">
    <source>
        <dbReference type="Proteomes" id="UP001597368"/>
    </source>
</evidence>
<dbReference type="EMBL" id="JBHUFV010000061">
    <property type="protein sequence ID" value="MFD1937728.1"/>
    <property type="molecule type" value="Genomic_DNA"/>
</dbReference>
<dbReference type="InterPro" id="IPR018905">
    <property type="entry name" value="A-galactase_NEW3"/>
</dbReference>
<dbReference type="Pfam" id="PF18080">
    <property type="entry name" value="Gal_mutarotas_3"/>
    <property type="match status" value="1"/>
</dbReference>
<dbReference type="InterPro" id="IPR014718">
    <property type="entry name" value="GH-type_carb-bd"/>
</dbReference>
<dbReference type="InterPro" id="IPR040633">
    <property type="entry name" value="Gal_mutarotas_3"/>
</dbReference>
<evidence type="ECO:0000259" key="3">
    <source>
        <dbReference type="SMART" id="SM00776"/>
    </source>
</evidence>
<dbReference type="SUPFAM" id="SSF49785">
    <property type="entry name" value="Galactose-binding domain-like"/>
    <property type="match status" value="1"/>
</dbReference>
<dbReference type="CDD" id="cd14244">
    <property type="entry name" value="GH_101_like"/>
    <property type="match status" value="1"/>
</dbReference>
<proteinExistence type="predicted"/>
<dbReference type="Gene3D" id="2.60.40.10">
    <property type="entry name" value="Immunoglobulins"/>
    <property type="match status" value="1"/>
</dbReference>
<dbReference type="Gene3D" id="3.20.20.80">
    <property type="entry name" value="Glycosidases"/>
    <property type="match status" value="1"/>
</dbReference>
<feature type="chain" id="PRO_5046204610" evidence="2">
    <location>
        <begin position="25"/>
        <end position="1251"/>
    </location>
</feature>
<dbReference type="Proteomes" id="UP001597368">
    <property type="component" value="Unassembled WGS sequence"/>
</dbReference>
<feature type="domain" description="Glycosyl hydrolase family 98 putative carbohydrate-binding module" evidence="3">
    <location>
        <begin position="1105"/>
        <end position="1250"/>
    </location>
</feature>
<dbReference type="InterPro" id="IPR038637">
    <property type="entry name" value="NPCBM_sf"/>
</dbReference>
<dbReference type="InterPro" id="IPR013783">
    <property type="entry name" value="Ig-like_fold"/>
</dbReference>